<protein>
    <submittedName>
        <fullName evidence="3">Gibberellin receptor</fullName>
    </submittedName>
</protein>
<feature type="domain" description="Alpha/beta hydrolase fold-3" evidence="2">
    <location>
        <begin position="82"/>
        <end position="206"/>
    </location>
</feature>
<dbReference type="PANTHER" id="PTHR23024">
    <property type="entry name" value="ARYLACETAMIDE DEACETYLASE"/>
    <property type="match status" value="1"/>
</dbReference>
<dbReference type="Pfam" id="PF07859">
    <property type="entry name" value="Abhydrolase_3"/>
    <property type="match status" value="1"/>
</dbReference>
<dbReference type="Gene3D" id="3.40.50.1820">
    <property type="entry name" value="alpha/beta hydrolase"/>
    <property type="match status" value="1"/>
</dbReference>
<dbReference type="AlphaFoldDB" id="A0A059Q1B7"/>
<feature type="active site" evidence="1">
    <location>
        <position position="170"/>
    </location>
</feature>
<dbReference type="SUPFAM" id="SSF53474">
    <property type="entry name" value="alpha/beta-Hydrolases"/>
    <property type="match status" value="1"/>
</dbReference>
<dbReference type="GO" id="GO:0016787">
    <property type="term" value="F:hydrolase activity"/>
    <property type="evidence" value="ECO:0007669"/>
    <property type="project" value="InterPro"/>
</dbReference>
<dbReference type="EMBL" id="KF184960">
    <property type="protein sequence ID" value="AGT17427.1"/>
    <property type="molecule type" value="Genomic_DNA"/>
</dbReference>
<dbReference type="InterPro" id="IPR029058">
    <property type="entry name" value="AB_hydrolase_fold"/>
</dbReference>
<proteinExistence type="predicted"/>
<dbReference type="InterPro" id="IPR033140">
    <property type="entry name" value="Lipase_GDXG_put_SER_AS"/>
</dbReference>
<keyword evidence="3" id="KW-0675">Receptor</keyword>
<evidence type="ECO:0000313" key="3">
    <source>
        <dbReference type="EMBL" id="AGT17427.1"/>
    </source>
</evidence>
<dbReference type="InterPro" id="IPR050466">
    <property type="entry name" value="Carboxylest/Gibb_receptor"/>
</dbReference>
<gene>
    <name evidence="3" type="ORF">SHCRBa_001_J04_F_320</name>
</gene>
<organism evidence="3">
    <name type="scientific">Saccharum hybrid cultivar R570</name>
    <dbReference type="NCBI Taxonomy" id="131158"/>
    <lineage>
        <taxon>Eukaryota</taxon>
        <taxon>Viridiplantae</taxon>
        <taxon>Streptophyta</taxon>
        <taxon>Embryophyta</taxon>
        <taxon>Tracheophyta</taxon>
        <taxon>Spermatophyta</taxon>
        <taxon>Magnoliopsida</taxon>
        <taxon>Liliopsida</taxon>
        <taxon>Poales</taxon>
        <taxon>Poaceae</taxon>
        <taxon>PACMAD clade</taxon>
        <taxon>Panicoideae</taxon>
        <taxon>Andropogonodae</taxon>
        <taxon>Andropogoneae</taxon>
        <taxon>Saccharinae</taxon>
        <taxon>Saccharum</taxon>
        <taxon>Saccharum officinarum species complex</taxon>
    </lineage>
</organism>
<sequence length="293" mass="31631">MDPSSGFILDTRFFRIYNDRRIDRLMGTETVPAGFDPTTGVTSKDVVIDSNAGLYVCLYLPDMATFTGSPPNDDDNKKLPVLVYFHGGGFVTQSAASPVYQRFLNALAAKAGLLVVFVNYRLAPEHPLPAGYELLPRARVGGLPASVGNGDDPWLSRHGDLRRIFLAGDSAGGNIVHNVAVMAAAASSSEAQAQIEGAVLLHAGFGGSEPVDGEAPASMATMEKLVGAGTSMRLGTLRRRRRGDRGETRFRWKQVQARKTGVYGTANVTAPRSFIHVFIRHHRPNKDPSHAML</sequence>
<dbReference type="PROSITE" id="PS01174">
    <property type="entry name" value="LIPASE_GDXG_SER"/>
    <property type="match status" value="1"/>
</dbReference>
<name>A0A059Q1B7_9POAL</name>
<reference evidence="3" key="1">
    <citation type="submission" date="2013-05" db="EMBL/GenBank/DDBJ databases">
        <title>Building the sugarcane genome for biotechnology and identifying evolutionary trends.</title>
        <authorList>
            <person name="De Setta N."/>
            <person name="Monteiro-Vitorello C.B."/>
            <person name="Metcalfe C.J."/>
            <person name="Cruz G.M.Q."/>
            <person name="Del Bem L.E."/>
            <person name="Vicentini R."/>
            <person name="Nogueira F.T.S."/>
            <person name="Campos R.A."/>
            <person name="Nunes S.L."/>
            <person name="Turrini P.C.G."/>
            <person name="Vieira A.P."/>
            <person name="Cruz E.A.O."/>
            <person name="Correa T.C.S."/>
            <person name="Hotta C.T."/>
            <person name="de Mello-Varani A."/>
            <person name="Vautrin S."/>
            <person name="Trindade A.S."/>
            <person name="Vilela M.M."/>
            <person name="Horta C.L."/>
            <person name="Sato P.M."/>
            <person name="de Andrade R.F."/>
            <person name="Nishiyama M.Y."/>
            <person name="Cardoso-Silva C.B."/>
            <person name="Scortecci K.C."/>
            <person name="Garcia A.A.F."/>
            <person name="Carneiro M.S."/>
            <person name="Kim C."/>
            <person name="Paterson A.H."/>
            <person name="Berges H."/>
            <person name="D'Hont A."/>
            <person name="de-Souza A.P."/>
            <person name="Souza G.M."/>
            <person name="Vincentz M."/>
            <person name="Kitajima J.P."/>
            <person name="Van Sluys M.-A."/>
        </authorList>
    </citation>
    <scope>NUCLEOTIDE SEQUENCE</scope>
</reference>
<dbReference type="PANTHER" id="PTHR23024:SF445">
    <property type="entry name" value="ALPHA_BETA HYDROLASE FOLD-3 DOMAIN-CONTAINING PROTEIN"/>
    <property type="match status" value="1"/>
</dbReference>
<accession>A0A059Q1B7</accession>
<evidence type="ECO:0000259" key="2">
    <source>
        <dbReference type="Pfam" id="PF07859"/>
    </source>
</evidence>
<dbReference type="InterPro" id="IPR013094">
    <property type="entry name" value="AB_hydrolase_3"/>
</dbReference>
<evidence type="ECO:0000256" key="1">
    <source>
        <dbReference type="PROSITE-ProRule" id="PRU10038"/>
    </source>
</evidence>